<dbReference type="KEGG" id="fte:Fluta_4065"/>
<proteinExistence type="predicted"/>
<keyword evidence="2" id="KW-1185">Reference proteome</keyword>
<sequence length="175" mass="21600" precursor="true">MKKESNHFAKVFILCLLIFSVNSMQVRSFAQRPYFIQKNQQKKHLYYYYPQQNIYFYPKGKVYFIWGNTQWNRIVHLPSKYETINRGNTPKFELVMVTTHPYYFNADHRKKYANYRLFNNQKKEYHPKKNKWRNEYYVEINPKTNQKKELIIEEHYVVKHIPGHFSHPKHNGHKH</sequence>
<dbReference type="EMBL" id="CP002542">
    <property type="protein sequence ID" value="AEA46027.1"/>
    <property type="molecule type" value="Genomic_DNA"/>
</dbReference>
<dbReference type="RefSeq" id="WP_013688784.1">
    <property type="nucleotide sequence ID" value="NC_015321.1"/>
</dbReference>
<gene>
    <name evidence="1" type="ordered locus">Fluta_4065</name>
</gene>
<dbReference type="AlphaFoldDB" id="F2IJD0"/>
<name>F2IJD0_FLUTR</name>
<reference evidence="1 2" key="1">
    <citation type="journal article" date="2011" name="Stand. Genomic Sci.">
        <title>Complete genome sequence of the gliding freshwater bacterium Fluviicola taffensis type strain (RW262).</title>
        <authorList>
            <person name="Woyke T."/>
            <person name="Chertkov O."/>
            <person name="Lapidus A."/>
            <person name="Nolan M."/>
            <person name="Lucas S."/>
            <person name="Del Rio T.G."/>
            <person name="Tice H."/>
            <person name="Cheng J.F."/>
            <person name="Tapia R."/>
            <person name="Han C."/>
            <person name="Goodwin L."/>
            <person name="Pitluck S."/>
            <person name="Liolios K."/>
            <person name="Pagani I."/>
            <person name="Ivanova N."/>
            <person name="Huntemann M."/>
            <person name="Mavromatis K."/>
            <person name="Mikhailova N."/>
            <person name="Pati A."/>
            <person name="Chen A."/>
            <person name="Palaniappan K."/>
            <person name="Land M."/>
            <person name="Hauser L."/>
            <person name="Brambilla E.M."/>
            <person name="Rohde M."/>
            <person name="Mwirichia R."/>
            <person name="Sikorski J."/>
            <person name="Tindall B.J."/>
            <person name="Goker M."/>
            <person name="Bristow J."/>
            <person name="Eisen J.A."/>
            <person name="Markowitz V."/>
            <person name="Hugenholtz P."/>
            <person name="Klenk H.P."/>
            <person name="Kyrpides N.C."/>
        </authorList>
    </citation>
    <scope>NUCLEOTIDE SEQUENCE [LARGE SCALE GENOMIC DNA]</scope>
    <source>
        <strain evidence="2">DSM 16823 / RW262 / RW262</strain>
    </source>
</reference>
<accession>F2IJD0</accession>
<dbReference type="STRING" id="755732.Fluta_4065"/>
<evidence type="ECO:0000313" key="2">
    <source>
        <dbReference type="Proteomes" id="UP000007463"/>
    </source>
</evidence>
<reference evidence="2" key="2">
    <citation type="submission" date="2011-02" db="EMBL/GenBank/DDBJ databases">
        <title>The complete genome of Fluviicola taffensis DSM 16823.</title>
        <authorList>
            <consortium name="US DOE Joint Genome Institute (JGI-PGF)"/>
            <person name="Lucas S."/>
            <person name="Copeland A."/>
            <person name="Lapidus A."/>
            <person name="Bruce D."/>
            <person name="Goodwin L."/>
            <person name="Pitluck S."/>
            <person name="Kyrpides N."/>
            <person name="Mavromatis K."/>
            <person name="Ivanova N."/>
            <person name="Mikhailova N."/>
            <person name="Pagani I."/>
            <person name="Chertkov O."/>
            <person name="Detter J.C."/>
            <person name="Han C."/>
            <person name="Tapia R."/>
            <person name="Land M."/>
            <person name="Hauser L."/>
            <person name="Markowitz V."/>
            <person name="Cheng J.-F."/>
            <person name="Hugenholtz P."/>
            <person name="Woyke T."/>
            <person name="Wu D."/>
            <person name="Tindall B."/>
            <person name="Pomrenke H.G."/>
            <person name="Brambilla E."/>
            <person name="Klenk H.-P."/>
            <person name="Eisen J.A."/>
        </authorList>
    </citation>
    <scope>NUCLEOTIDE SEQUENCE [LARGE SCALE GENOMIC DNA]</scope>
    <source>
        <strain evidence="2">DSM 16823 / RW262 / RW262</strain>
    </source>
</reference>
<protein>
    <submittedName>
        <fullName evidence="1">Uncharacterized protein</fullName>
    </submittedName>
</protein>
<evidence type="ECO:0000313" key="1">
    <source>
        <dbReference type="EMBL" id="AEA46027.1"/>
    </source>
</evidence>
<organism evidence="1 2">
    <name type="scientific">Fluviicola taffensis (strain DSM 16823 / NCIMB 13979 / RW262)</name>
    <dbReference type="NCBI Taxonomy" id="755732"/>
    <lineage>
        <taxon>Bacteria</taxon>
        <taxon>Pseudomonadati</taxon>
        <taxon>Bacteroidota</taxon>
        <taxon>Flavobacteriia</taxon>
        <taxon>Flavobacteriales</taxon>
        <taxon>Crocinitomicaceae</taxon>
        <taxon>Fluviicola</taxon>
    </lineage>
</organism>
<dbReference type="HOGENOM" id="CLU_1530367_0_0_10"/>
<dbReference type="Proteomes" id="UP000007463">
    <property type="component" value="Chromosome"/>
</dbReference>